<dbReference type="Gramene" id="Pp3c8_16340V3.1">
    <property type="protein sequence ID" value="Pp3c8_16340V3.1"/>
    <property type="gene ID" value="Pp3c8_16340"/>
</dbReference>
<reference evidence="1 3" key="1">
    <citation type="journal article" date="2008" name="Science">
        <title>The Physcomitrella genome reveals evolutionary insights into the conquest of land by plants.</title>
        <authorList>
            <person name="Rensing S."/>
            <person name="Lang D."/>
            <person name="Zimmer A."/>
            <person name="Terry A."/>
            <person name="Salamov A."/>
            <person name="Shapiro H."/>
            <person name="Nishiyama T."/>
            <person name="Perroud P.-F."/>
            <person name="Lindquist E."/>
            <person name="Kamisugi Y."/>
            <person name="Tanahashi T."/>
            <person name="Sakakibara K."/>
            <person name="Fujita T."/>
            <person name="Oishi K."/>
            <person name="Shin-I T."/>
            <person name="Kuroki Y."/>
            <person name="Toyoda A."/>
            <person name="Suzuki Y."/>
            <person name="Hashimoto A."/>
            <person name="Yamaguchi K."/>
            <person name="Sugano A."/>
            <person name="Kohara Y."/>
            <person name="Fujiyama A."/>
            <person name="Anterola A."/>
            <person name="Aoki S."/>
            <person name="Ashton N."/>
            <person name="Barbazuk W.B."/>
            <person name="Barker E."/>
            <person name="Bennetzen J."/>
            <person name="Bezanilla M."/>
            <person name="Blankenship R."/>
            <person name="Cho S.H."/>
            <person name="Dutcher S."/>
            <person name="Estelle M."/>
            <person name="Fawcett J.A."/>
            <person name="Gundlach H."/>
            <person name="Hanada K."/>
            <person name="Heyl A."/>
            <person name="Hicks K.A."/>
            <person name="Hugh J."/>
            <person name="Lohr M."/>
            <person name="Mayer K."/>
            <person name="Melkozernov A."/>
            <person name="Murata T."/>
            <person name="Nelson D."/>
            <person name="Pils B."/>
            <person name="Prigge M."/>
            <person name="Reiss B."/>
            <person name="Renner T."/>
            <person name="Rombauts S."/>
            <person name="Rushton P."/>
            <person name="Sanderfoot A."/>
            <person name="Schween G."/>
            <person name="Shiu S.-H."/>
            <person name="Stueber K."/>
            <person name="Theodoulou F.L."/>
            <person name="Tu H."/>
            <person name="Van de Peer Y."/>
            <person name="Verrier P.J."/>
            <person name="Waters E."/>
            <person name="Wood A."/>
            <person name="Yang L."/>
            <person name="Cove D."/>
            <person name="Cuming A."/>
            <person name="Hasebe M."/>
            <person name="Lucas S."/>
            <person name="Mishler D.B."/>
            <person name="Reski R."/>
            <person name="Grigoriev I."/>
            <person name="Quatrano R.S."/>
            <person name="Boore J.L."/>
        </authorList>
    </citation>
    <scope>NUCLEOTIDE SEQUENCE [LARGE SCALE GENOMIC DNA]</scope>
    <source>
        <strain evidence="2 3">cv. Gransden 2004</strain>
    </source>
</reference>
<dbReference type="EMBL" id="ABEU02000008">
    <property type="protein sequence ID" value="PNR49739.1"/>
    <property type="molecule type" value="Genomic_DNA"/>
</dbReference>
<dbReference type="InParanoid" id="A0A2K1K7H9"/>
<reference evidence="1 3" key="2">
    <citation type="journal article" date="2018" name="Plant J.">
        <title>The Physcomitrella patens chromosome-scale assembly reveals moss genome structure and evolution.</title>
        <authorList>
            <person name="Lang D."/>
            <person name="Ullrich K.K."/>
            <person name="Murat F."/>
            <person name="Fuchs J."/>
            <person name="Jenkins J."/>
            <person name="Haas F.B."/>
            <person name="Piednoel M."/>
            <person name="Gundlach H."/>
            <person name="Van Bel M."/>
            <person name="Meyberg R."/>
            <person name="Vives C."/>
            <person name="Morata J."/>
            <person name="Symeonidi A."/>
            <person name="Hiss M."/>
            <person name="Muchero W."/>
            <person name="Kamisugi Y."/>
            <person name="Saleh O."/>
            <person name="Blanc G."/>
            <person name="Decker E.L."/>
            <person name="van Gessel N."/>
            <person name="Grimwood J."/>
            <person name="Hayes R.D."/>
            <person name="Graham S.W."/>
            <person name="Gunter L.E."/>
            <person name="McDaniel S.F."/>
            <person name="Hoernstein S.N.W."/>
            <person name="Larsson A."/>
            <person name="Li F.W."/>
            <person name="Perroud P.F."/>
            <person name="Phillips J."/>
            <person name="Ranjan P."/>
            <person name="Rokshar D.S."/>
            <person name="Rothfels C.J."/>
            <person name="Schneider L."/>
            <person name="Shu S."/>
            <person name="Stevenson D.W."/>
            <person name="Thummler F."/>
            <person name="Tillich M."/>
            <person name="Villarreal Aguilar J.C."/>
            <person name="Widiez T."/>
            <person name="Wong G.K."/>
            <person name="Wymore A."/>
            <person name="Zhang Y."/>
            <person name="Zimmer A.D."/>
            <person name="Quatrano R.S."/>
            <person name="Mayer K.F.X."/>
            <person name="Goodstein D."/>
            <person name="Casacuberta J.M."/>
            <person name="Vandepoele K."/>
            <person name="Reski R."/>
            <person name="Cuming A.C."/>
            <person name="Tuskan G.A."/>
            <person name="Maumus F."/>
            <person name="Salse J."/>
            <person name="Schmutz J."/>
            <person name="Rensing S.A."/>
        </authorList>
    </citation>
    <scope>NUCLEOTIDE SEQUENCE [LARGE SCALE GENOMIC DNA]</scope>
    <source>
        <strain evidence="2 3">cv. Gransden 2004</strain>
    </source>
</reference>
<keyword evidence="3" id="KW-1185">Reference proteome</keyword>
<organism evidence="1">
    <name type="scientific">Physcomitrium patens</name>
    <name type="common">Spreading-leaved earth moss</name>
    <name type="synonym">Physcomitrella patens</name>
    <dbReference type="NCBI Taxonomy" id="3218"/>
    <lineage>
        <taxon>Eukaryota</taxon>
        <taxon>Viridiplantae</taxon>
        <taxon>Streptophyta</taxon>
        <taxon>Embryophyta</taxon>
        <taxon>Bryophyta</taxon>
        <taxon>Bryophytina</taxon>
        <taxon>Bryopsida</taxon>
        <taxon>Funariidae</taxon>
        <taxon>Funariales</taxon>
        <taxon>Funariaceae</taxon>
        <taxon>Physcomitrium</taxon>
    </lineage>
</organism>
<accession>A0A2K1K7H9</accession>
<sequence>MWLLDQSPQNNQCNKMLLQYVATMKIHTYQVLPKKGREETVITTIYNACATNTNPKWDFGRKMLRSDAMERRTEGDSIFICKVDNPRSGCRSVCEEGEDTAV</sequence>
<protein>
    <submittedName>
        <fullName evidence="1 2">Uncharacterized protein</fullName>
    </submittedName>
</protein>
<dbReference type="AlphaFoldDB" id="A0A2K1K7H9"/>
<name>A0A2K1K7H9_PHYPA</name>
<dbReference type="Proteomes" id="UP000006727">
    <property type="component" value="Chromosome 8"/>
</dbReference>
<evidence type="ECO:0000313" key="1">
    <source>
        <dbReference type="EMBL" id="PNR49739.1"/>
    </source>
</evidence>
<evidence type="ECO:0000313" key="3">
    <source>
        <dbReference type="Proteomes" id="UP000006727"/>
    </source>
</evidence>
<dbReference type="EnsemblPlants" id="Pp3c8_16340V3.1">
    <property type="protein sequence ID" value="Pp3c8_16340V3.1"/>
    <property type="gene ID" value="Pp3c8_16340"/>
</dbReference>
<reference evidence="2" key="3">
    <citation type="submission" date="2020-12" db="UniProtKB">
        <authorList>
            <consortium name="EnsemblPlants"/>
        </authorList>
    </citation>
    <scope>IDENTIFICATION</scope>
</reference>
<gene>
    <name evidence="1" type="ORF">PHYPA_011635</name>
</gene>
<evidence type="ECO:0000313" key="2">
    <source>
        <dbReference type="EnsemblPlants" id="Pp3c8_16340V3.1"/>
    </source>
</evidence>
<proteinExistence type="predicted"/>